<evidence type="ECO:0000313" key="3">
    <source>
        <dbReference type="Proteomes" id="UP000824410"/>
    </source>
</evidence>
<dbReference type="AlphaFoldDB" id="A0AAP2K2A9"/>
<evidence type="ECO:0000259" key="1">
    <source>
        <dbReference type="PROSITE" id="PS50943"/>
    </source>
</evidence>
<dbReference type="SMART" id="SM00530">
    <property type="entry name" value="HTH_XRE"/>
    <property type="match status" value="1"/>
</dbReference>
<dbReference type="Proteomes" id="UP000824410">
    <property type="component" value="Unassembled WGS sequence"/>
</dbReference>
<evidence type="ECO:0000313" key="2">
    <source>
        <dbReference type="EMBL" id="MBX6983172.1"/>
    </source>
</evidence>
<dbReference type="Gene3D" id="1.10.260.40">
    <property type="entry name" value="lambda repressor-like DNA-binding domains"/>
    <property type="match status" value="1"/>
</dbReference>
<feature type="domain" description="HTH cro/C1-type" evidence="1">
    <location>
        <begin position="18"/>
        <end position="62"/>
    </location>
</feature>
<dbReference type="InterPro" id="IPR010982">
    <property type="entry name" value="Lambda_DNA-bd_dom_sf"/>
</dbReference>
<gene>
    <name evidence="2" type="ORF">EX242_23350</name>
</gene>
<protein>
    <submittedName>
        <fullName evidence="2">XRE family transcriptional regulator</fullName>
    </submittedName>
</protein>
<dbReference type="InterPro" id="IPR001387">
    <property type="entry name" value="Cro/C1-type_HTH"/>
</dbReference>
<dbReference type="GO" id="GO:0003677">
    <property type="term" value="F:DNA binding"/>
    <property type="evidence" value="ECO:0007669"/>
    <property type="project" value="InterPro"/>
</dbReference>
<proteinExistence type="predicted"/>
<dbReference type="Pfam" id="PF01381">
    <property type="entry name" value="HTH_3"/>
    <property type="match status" value="1"/>
</dbReference>
<sequence length="122" mass="13726">MCISERLKKAIELKKISSIKEFAEIADLPYRTAQSYLNGDREPNISGLTKICTHLGVNLNWLLLGTGDVFVTNNISDQDSEPLLKDKKELINVLEELTPEQRRAILEVGRIFAQPKSDKKTG</sequence>
<dbReference type="EMBL" id="SHDO01000062">
    <property type="protein sequence ID" value="MBX6983172.1"/>
    <property type="molecule type" value="Genomic_DNA"/>
</dbReference>
<name>A0AAP2K2A9_PRORE</name>
<dbReference type="SUPFAM" id="SSF47413">
    <property type="entry name" value="lambda repressor-like DNA-binding domains"/>
    <property type="match status" value="1"/>
</dbReference>
<organism evidence="2 3">
    <name type="scientific">Providencia rettgeri</name>
    <dbReference type="NCBI Taxonomy" id="587"/>
    <lineage>
        <taxon>Bacteria</taxon>
        <taxon>Pseudomonadati</taxon>
        <taxon>Pseudomonadota</taxon>
        <taxon>Gammaproteobacteria</taxon>
        <taxon>Enterobacterales</taxon>
        <taxon>Morganellaceae</taxon>
        <taxon>Providencia</taxon>
    </lineage>
</organism>
<reference evidence="2" key="1">
    <citation type="submission" date="2019-02" db="EMBL/GenBank/DDBJ databases">
        <title>Genomic characterization of isolates from hospital effluents in KZN, South Africa.</title>
        <authorList>
            <person name="Ntshobeni N."/>
            <person name="Allam M."/>
            <person name="Ismail A."/>
            <person name="Amoako D."/>
            <person name="Essack S."/>
            <person name="Chenia H."/>
        </authorList>
    </citation>
    <scope>NUCLEOTIDE SEQUENCE</scope>
    <source>
        <strain evidence="2">AFE97_S1</strain>
    </source>
</reference>
<dbReference type="PROSITE" id="PS50943">
    <property type="entry name" value="HTH_CROC1"/>
    <property type="match status" value="1"/>
</dbReference>
<comment type="caution">
    <text evidence="2">The sequence shown here is derived from an EMBL/GenBank/DDBJ whole genome shotgun (WGS) entry which is preliminary data.</text>
</comment>
<accession>A0AAP2K2A9</accession>
<dbReference type="CDD" id="cd00093">
    <property type="entry name" value="HTH_XRE"/>
    <property type="match status" value="1"/>
</dbReference>